<sequence>MPGDTRFGLLRKFLPGGKYNNLEPIQMLMAYREDWGDIAIFKGLLGKSDFVVTHNPDDFEEVLRNEGTWPIRPGMEGLHYYRSVWREDFYQGVEGLLSARGEKWGTFRKIVNPVLMQPKNVKHYMQKMSQVNREFIERIRAIRDSSTLEVPADFEEEINRWALESVAVVALDKQLGLINENRNDPRAKKLFVALNEFFSASYELEFKPTLWKYVHTPTFKRLIRALDSLKDVTTTIISEAMERIEKQTNVGSTKDEKGILEKLLQIDKKVAEVMAMDMLLAGVDTTTTTFTGLLLCLAKNPEKQNKLRQEVMQVLPEKYSEFQENALQNIPYLRACIKESQRMYPLGAGSARINQRDVVLSGYRVPAGNQVAMIAELLYRNERYFGRASEYLPERWLRSEQMNENVNVLKPTSPFVFLPFGFGPRSCVGRRIVSMELELAIARLIRNFEVEFHHSTKNAFRNIQIYVPNIPLKFKFIDYEK</sequence>
<dbReference type="GO" id="GO:0020037">
    <property type="term" value="F:heme binding"/>
    <property type="evidence" value="ECO:0007669"/>
    <property type="project" value="InterPro"/>
</dbReference>
<dbReference type="PRINTS" id="PR00385">
    <property type="entry name" value="P450"/>
</dbReference>
<keyword evidence="4 8" id="KW-0479">Metal-binding</keyword>
<dbReference type="GO" id="GO:0005506">
    <property type="term" value="F:iron ion binding"/>
    <property type="evidence" value="ECO:0007669"/>
    <property type="project" value="InterPro"/>
</dbReference>
<evidence type="ECO:0000313" key="10">
    <source>
        <dbReference type="EnsemblMetazoa" id="GAUT021413-PA"/>
    </source>
</evidence>
<evidence type="ECO:0000256" key="3">
    <source>
        <dbReference type="ARBA" id="ARBA00022617"/>
    </source>
</evidence>
<evidence type="ECO:0000256" key="9">
    <source>
        <dbReference type="RuleBase" id="RU000461"/>
    </source>
</evidence>
<dbReference type="PRINTS" id="PR00463">
    <property type="entry name" value="EP450I"/>
</dbReference>
<dbReference type="Proteomes" id="UP000078200">
    <property type="component" value="Unassembled WGS sequence"/>
</dbReference>
<dbReference type="InterPro" id="IPR017972">
    <property type="entry name" value="Cyt_P450_CS"/>
</dbReference>
<comment type="cofactor">
    <cofactor evidence="1 8">
        <name>heme</name>
        <dbReference type="ChEBI" id="CHEBI:30413"/>
    </cofactor>
</comment>
<proteinExistence type="inferred from homology"/>
<evidence type="ECO:0000256" key="5">
    <source>
        <dbReference type="ARBA" id="ARBA00023002"/>
    </source>
</evidence>
<dbReference type="InterPro" id="IPR050479">
    <property type="entry name" value="CYP11_CYP27_families"/>
</dbReference>
<dbReference type="InterPro" id="IPR001128">
    <property type="entry name" value="Cyt_P450"/>
</dbReference>
<evidence type="ECO:0000256" key="1">
    <source>
        <dbReference type="ARBA" id="ARBA00001971"/>
    </source>
</evidence>
<dbReference type="PANTHER" id="PTHR24279:SF120">
    <property type="entry name" value="CYTOCHROME P450"/>
    <property type="match status" value="1"/>
</dbReference>
<keyword evidence="3 8" id="KW-0349">Heme</keyword>
<dbReference type="FunFam" id="1.10.630.10:FF:000006">
    <property type="entry name" value="Cytochrome P450 302a1, mitochondrial"/>
    <property type="match status" value="1"/>
</dbReference>
<dbReference type="CDD" id="cd11054">
    <property type="entry name" value="CYP24A1-like"/>
    <property type="match status" value="1"/>
</dbReference>
<evidence type="ECO:0000256" key="7">
    <source>
        <dbReference type="ARBA" id="ARBA00023033"/>
    </source>
</evidence>
<dbReference type="STRING" id="7395.A0A1A9V038"/>
<comment type="similarity">
    <text evidence="2 9">Belongs to the cytochrome P450 family.</text>
</comment>
<evidence type="ECO:0000256" key="2">
    <source>
        <dbReference type="ARBA" id="ARBA00010617"/>
    </source>
</evidence>
<keyword evidence="5 9" id="KW-0560">Oxidoreductase</keyword>
<dbReference type="PROSITE" id="PS00086">
    <property type="entry name" value="CYTOCHROME_P450"/>
    <property type="match status" value="1"/>
</dbReference>
<evidence type="ECO:0000256" key="6">
    <source>
        <dbReference type="ARBA" id="ARBA00023004"/>
    </source>
</evidence>
<evidence type="ECO:0000256" key="4">
    <source>
        <dbReference type="ARBA" id="ARBA00022723"/>
    </source>
</evidence>
<dbReference type="Gene3D" id="1.10.630.10">
    <property type="entry name" value="Cytochrome P450"/>
    <property type="match status" value="1"/>
</dbReference>
<dbReference type="VEuPathDB" id="VectorBase:GAUT021413"/>
<dbReference type="PANTHER" id="PTHR24279">
    <property type="entry name" value="CYTOCHROME P450"/>
    <property type="match status" value="1"/>
</dbReference>
<dbReference type="Pfam" id="PF00067">
    <property type="entry name" value="p450"/>
    <property type="match status" value="1"/>
</dbReference>
<evidence type="ECO:0008006" key="12">
    <source>
        <dbReference type="Google" id="ProtNLM"/>
    </source>
</evidence>
<dbReference type="GO" id="GO:0016705">
    <property type="term" value="F:oxidoreductase activity, acting on paired donors, with incorporation or reduction of molecular oxygen"/>
    <property type="evidence" value="ECO:0007669"/>
    <property type="project" value="InterPro"/>
</dbReference>
<dbReference type="SUPFAM" id="SSF48264">
    <property type="entry name" value="Cytochrome P450"/>
    <property type="match status" value="1"/>
</dbReference>
<dbReference type="InterPro" id="IPR002401">
    <property type="entry name" value="Cyt_P450_E_grp-I"/>
</dbReference>
<accession>A0A1A9V038</accession>
<dbReference type="InterPro" id="IPR036396">
    <property type="entry name" value="Cyt_P450_sf"/>
</dbReference>
<dbReference type="EnsemblMetazoa" id="GAUT021413-RA">
    <property type="protein sequence ID" value="GAUT021413-PA"/>
    <property type="gene ID" value="GAUT021413"/>
</dbReference>
<keyword evidence="7 9" id="KW-0503">Monooxygenase</keyword>
<dbReference type="AlphaFoldDB" id="A0A1A9V038"/>
<protein>
    <recommendedName>
        <fullName evidence="12">Cytochrome P450</fullName>
    </recommendedName>
</protein>
<evidence type="ECO:0000256" key="8">
    <source>
        <dbReference type="PIRSR" id="PIRSR602401-1"/>
    </source>
</evidence>
<feature type="binding site" description="axial binding residue" evidence="8">
    <location>
        <position position="427"/>
    </location>
    <ligand>
        <name>heme</name>
        <dbReference type="ChEBI" id="CHEBI:30413"/>
    </ligand>
    <ligandPart>
        <name>Fe</name>
        <dbReference type="ChEBI" id="CHEBI:18248"/>
    </ligandPart>
</feature>
<reference evidence="10" key="1">
    <citation type="submission" date="2020-05" db="UniProtKB">
        <authorList>
            <consortium name="EnsemblMetazoa"/>
        </authorList>
    </citation>
    <scope>IDENTIFICATION</scope>
    <source>
        <strain evidence="10">TTRI</strain>
    </source>
</reference>
<organism evidence="10 11">
    <name type="scientific">Glossina austeni</name>
    <name type="common">Savannah tsetse fly</name>
    <dbReference type="NCBI Taxonomy" id="7395"/>
    <lineage>
        <taxon>Eukaryota</taxon>
        <taxon>Metazoa</taxon>
        <taxon>Ecdysozoa</taxon>
        <taxon>Arthropoda</taxon>
        <taxon>Hexapoda</taxon>
        <taxon>Insecta</taxon>
        <taxon>Pterygota</taxon>
        <taxon>Neoptera</taxon>
        <taxon>Endopterygota</taxon>
        <taxon>Diptera</taxon>
        <taxon>Brachycera</taxon>
        <taxon>Muscomorpha</taxon>
        <taxon>Hippoboscoidea</taxon>
        <taxon>Glossinidae</taxon>
        <taxon>Glossina</taxon>
    </lineage>
</organism>
<keyword evidence="11" id="KW-1185">Reference proteome</keyword>
<evidence type="ECO:0000313" key="11">
    <source>
        <dbReference type="Proteomes" id="UP000078200"/>
    </source>
</evidence>
<dbReference type="GO" id="GO:0004497">
    <property type="term" value="F:monooxygenase activity"/>
    <property type="evidence" value="ECO:0007669"/>
    <property type="project" value="UniProtKB-KW"/>
</dbReference>
<name>A0A1A9V038_GLOAU</name>
<keyword evidence="6 8" id="KW-0408">Iron</keyword>